<sequence length="193" mass="22316">MQMTTRGHERPIYRDVKLNRQSLRHLFITEEASLDLLKPLFEACKRYYKQSLVITDLDISPIKTNSYQLIPRAKSAQFVASLVKGQLTRTTIYIAGTEGFMWDIQNLVLKSGIDKESIRMFEPISDTRRVICTHCFTVMDNINHRTTQCTGCQRMLEVQNKFSELHAAYSGVQLKFDPKQSPLVRPRPSSKLF</sequence>
<evidence type="ECO:0000259" key="1">
    <source>
        <dbReference type="Pfam" id="PF22289"/>
    </source>
</evidence>
<evidence type="ECO:0000313" key="3">
    <source>
        <dbReference type="Proteomes" id="UP000245506"/>
    </source>
</evidence>
<dbReference type="Proteomes" id="UP000245506">
    <property type="component" value="Unassembled WGS sequence"/>
</dbReference>
<evidence type="ECO:0000313" key="2">
    <source>
        <dbReference type="EMBL" id="PWQ94228.1"/>
    </source>
</evidence>
<protein>
    <recommendedName>
        <fullName evidence="1">Dimethylamine monooxygenase subunit DmmA-like C-terminal domain-containing protein</fullName>
    </recommendedName>
</protein>
<dbReference type="InterPro" id="IPR048037">
    <property type="entry name" value="DmmA-like_C"/>
</dbReference>
<comment type="caution">
    <text evidence="2">The sequence shown here is derived from an EMBL/GenBank/DDBJ whole genome shotgun (WGS) entry which is preliminary data.</text>
</comment>
<dbReference type="AlphaFoldDB" id="A0A317C6J9"/>
<reference evidence="2 3" key="1">
    <citation type="submission" date="2018-05" db="EMBL/GenBank/DDBJ databases">
        <title>Leucothrix arctica sp. nov., isolated from Arctic seawater.</title>
        <authorList>
            <person name="Choi A."/>
            <person name="Baek K."/>
        </authorList>
    </citation>
    <scope>NUCLEOTIDE SEQUENCE [LARGE SCALE GENOMIC DNA]</scope>
    <source>
        <strain evidence="2 3">IMCC9719</strain>
    </source>
</reference>
<gene>
    <name evidence="2" type="ORF">DKT75_16980</name>
</gene>
<dbReference type="Pfam" id="PF22289">
    <property type="entry name" value="DmmA-like_C"/>
    <property type="match status" value="1"/>
</dbReference>
<proteinExistence type="predicted"/>
<accession>A0A317C6J9</accession>
<dbReference type="OrthoDB" id="6955242at2"/>
<feature type="domain" description="Dimethylamine monooxygenase subunit DmmA-like C-terminal" evidence="1">
    <location>
        <begin position="129"/>
        <end position="172"/>
    </location>
</feature>
<dbReference type="NCBIfam" id="NF041259">
    <property type="entry name" value="mono_DmmA_fam"/>
    <property type="match status" value="1"/>
</dbReference>
<organism evidence="2 3">
    <name type="scientific">Leucothrix arctica</name>
    <dbReference type="NCBI Taxonomy" id="1481894"/>
    <lineage>
        <taxon>Bacteria</taxon>
        <taxon>Pseudomonadati</taxon>
        <taxon>Pseudomonadota</taxon>
        <taxon>Gammaproteobacteria</taxon>
        <taxon>Thiotrichales</taxon>
        <taxon>Thiotrichaceae</taxon>
        <taxon>Leucothrix</taxon>
    </lineage>
</organism>
<name>A0A317C6J9_9GAMM</name>
<dbReference type="EMBL" id="QGKL01000041">
    <property type="protein sequence ID" value="PWQ94228.1"/>
    <property type="molecule type" value="Genomic_DNA"/>
</dbReference>
<dbReference type="RefSeq" id="WP_109824987.1">
    <property type="nucleotide sequence ID" value="NZ_QGKL01000041.1"/>
</dbReference>
<keyword evidence="3" id="KW-1185">Reference proteome</keyword>